<comment type="function">
    <text evidence="7">Catalyzes the formation of 3-(3-amino-3-carboxypropyl)uridine (acp3U) at position 20 in the D-loop of several cytoplasmic tRNAs (acp3U(20)).</text>
</comment>
<dbReference type="PANTHER" id="PTHR15627:SF8">
    <property type="entry name" value="TRNA-URIDINE AMINOCARBOXYPROPYLTRANSFERASE 1"/>
    <property type="match status" value="1"/>
</dbReference>
<keyword evidence="5" id="KW-0819">tRNA processing</keyword>
<reference evidence="13" key="1">
    <citation type="submission" date="2022-07" db="EMBL/GenBank/DDBJ databases">
        <title>Phylogenomic reconstructions and comparative analyses of Kickxellomycotina fungi.</title>
        <authorList>
            <person name="Reynolds N.K."/>
            <person name="Stajich J.E."/>
            <person name="Barry K."/>
            <person name="Grigoriev I.V."/>
            <person name="Crous P."/>
            <person name="Smith M.E."/>
        </authorList>
    </citation>
    <scope>NUCLEOTIDE SEQUENCE</scope>
    <source>
        <strain evidence="13">NBRC 105414</strain>
    </source>
</reference>
<evidence type="ECO:0000259" key="12">
    <source>
        <dbReference type="SMART" id="SM01144"/>
    </source>
</evidence>
<keyword evidence="6" id="KW-0539">Nucleus</keyword>
<dbReference type="EC" id="2.5.1.25" evidence="2"/>
<dbReference type="OrthoDB" id="660555at2759"/>
<dbReference type="PANTHER" id="PTHR15627">
    <property type="entry name" value="NATURAL KILLER CELL-SPECIFIC ANTIGEN KLIP1"/>
    <property type="match status" value="1"/>
</dbReference>
<evidence type="ECO:0000256" key="8">
    <source>
        <dbReference type="ARBA" id="ARBA00038290"/>
    </source>
</evidence>
<evidence type="ECO:0000256" key="7">
    <source>
        <dbReference type="ARBA" id="ARBA00037050"/>
    </source>
</evidence>
<dbReference type="Pfam" id="PF03942">
    <property type="entry name" value="DTW"/>
    <property type="match status" value="1"/>
</dbReference>
<comment type="subcellular location">
    <subcellularLocation>
        <location evidence="1">Nucleus</location>
    </subcellularLocation>
</comment>
<dbReference type="GO" id="GO:0005634">
    <property type="term" value="C:nucleus"/>
    <property type="evidence" value="ECO:0007669"/>
    <property type="project" value="UniProtKB-SubCell"/>
</dbReference>
<evidence type="ECO:0000256" key="11">
    <source>
        <dbReference type="ARBA" id="ARBA00048718"/>
    </source>
</evidence>
<organism evidence="13 14">
    <name type="scientific">Coemansia javaensis</name>
    <dbReference type="NCBI Taxonomy" id="2761396"/>
    <lineage>
        <taxon>Eukaryota</taxon>
        <taxon>Fungi</taxon>
        <taxon>Fungi incertae sedis</taxon>
        <taxon>Zoopagomycota</taxon>
        <taxon>Kickxellomycotina</taxon>
        <taxon>Kickxellomycetes</taxon>
        <taxon>Kickxellales</taxon>
        <taxon>Kickxellaceae</taxon>
        <taxon>Coemansia</taxon>
    </lineage>
</organism>
<feature type="domain" description="DTW" evidence="12">
    <location>
        <begin position="36"/>
        <end position="217"/>
    </location>
</feature>
<dbReference type="GO" id="GO:0008033">
    <property type="term" value="P:tRNA processing"/>
    <property type="evidence" value="ECO:0007669"/>
    <property type="project" value="UniProtKB-KW"/>
</dbReference>
<evidence type="ECO:0000313" key="13">
    <source>
        <dbReference type="EMBL" id="KAJ2780782.1"/>
    </source>
</evidence>
<protein>
    <recommendedName>
        <fullName evidence="9">tRNA-uridine aminocarboxypropyltransferase 1</fullName>
        <ecNumber evidence="2">2.5.1.25</ecNumber>
    </recommendedName>
    <alternativeName>
        <fullName evidence="10">DTW domain-containing protein 1</fullName>
    </alternativeName>
</protein>
<accession>A0A9W8LHK1</accession>
<dbReference type="GO" id="GO:0016432">
    <property type="term" value="F:tRNA-uridine aminocarboxypropyltransferase activity"/>
    <property type="evidence" value="ECO:0007669"/>
    <property type="project" value="UniProtKB-EC"/>
</dbReference>
<dbReference type="SMART" id="SM01144">
    <property type="entry name" value="DTW"/>
    <property type="match status" value="1"/>
</dbReference>
<dbReference type="InterPro" id="IPR051521">
    <property type="entry name" value="tRNA_Mod/Golgi_Maint"/>
</dbReference>
<evidence type="ECO:0000256" key="1">
    <source>
        <dbReference type="ARBA" id="ARBA00004123"/>
    </source>
</evidence>
<comment type="caution">
    <text evidence="13">The sequence shown here is derived from an EMBL/GenBank/DDBJ whole genome shotgun (WGS) entry which is preliminary data.</text>
</comment>
<evidence type="ECO:0000256" key="4">
    <source>
        <dbReference type="ARBA" id="ARBA00022691"/>
    </source>
</evidence>
<keyword evidence="4" id="KW-0949">S-adenosyl-L-methionine</keyword>
<evidence type="ECO:0000313" key="14">
    <source>
        <dbReference type="Proteomes" id="UP001140217"/>
    </source>
</evidence>
<dbReference type="EMBL" id="JANBUL010000125">
    <property type="protein sequence ID" value="KAJ2780782.1"/>
    <property type="molecule type" value="Genomic_DNA"/>
</dbReference>
<evidence type="ECO:0000256" key="2">
    <source>
        <dbReference type="ARBA" id="ARBA00012386"/>
    </source>
</evidence>
<evidence type="ECO:0000256" key="3">
    <source>
        <dbReference type="ARBA" id="ARBA00022679"/>
    </source>
</evidence>
<evidence type="ECO:0000256" key="6">
    <source>
        <dbReference type="ARBA" id="ARBA00023242"/>
    </source>
</evidence>
<gene>
    <name evidence="13" type="ORF">H4R18_003250</name>
</gene>
<proteinExistence type="inferred from homology"/>
<sequence>MAAPRSYEMSELQVHPQATLDACQARASCETCGKSVKFYCYYCCTLVPGLAGKVPRIRLPFRLSVVKHAGELDGKSTALHAKVVAPEDVEIVTYSADCLGDADPRRCALLYPGPGATEAGEMDFALVDRVVVIDGTWSQAKRMVRDHAGLRSMQRVTIAPRRTRFWRYQSLGDSHLSTIEAIYFLYRDSAGSGYGGEYDALMYFYKYFYEHIQANYAAVPERQFTTRQRSGYIAYDSAVPAANPRPARRDTSVKTSYEFDDDLGLGDVFAEETA</sequence>
<comment type="catalytic activity">
    <reaction evidence="11">
        <text>a uridine in tRNA + S-adenosyl-L-methionine = a 3-[(3S)-3-amino-3-carboxypropyl]uridine in tRNA + S-methyl-5'-thioadenosine + H(+)</text>
        <dbReference type="Rhea" id="RHEA:62432"/>
        <dbReference type="Rhea" id="RHEA-COMP:13339"/>
        <dbReference type="Rhea" id="RHEA-COMP:16092"/>
        <dbReference type="ChEBI" id="CHEBI:15378"/>
        <dbReference type="ChEBI" id="CHEBI:17509"/>
        <dbReference type="ChEBI" id="CHEBI:59789"/>
        <dbReference type="ChEBI" id="CHEBI:65315"/>
        <dbReference type="ChEBI" id="CHEBI:82930"/>
        <dbReference type="EC" id="2.5.1.25"/>
    </reaction>
</comment>
<comment type="similarity">
    <text evidence="8">Belongs to the TDD superfamily. DTWD1 family.</text>
</comment>
<dbReference type="Proteomes" id="UP001140217">
    <property type="component" value="Unassembled WGS sequence"/>
</dbReference>
<dbReference type="InterPro" id="IPR005636">
    <property type="entry name" value="DTW"/>
</dbReference>
<evidence type="ECO:0000256" key="10">
    <source>
        <dbReference type="ARBA" id="ARBA00042508"/>
    </source>
</evidence>
<evidence type="ECO:0000256" key="5">
    <source>
        <dbReference type="ARBA" id="ARBA00022694"/>
    </source>
</evidence>
<name>A0A9W8LHK1_9FUNG</name>
<keyword evidence="14" id="KW-1185">Reference proteome</keyword>
<evidence type="ECO:0000256" key="9">
    <source>
        <dbReference type="ARBA" id="ARBA00039242"/>
    </source>
</evidence>
<keyword evidence="3" id="KW-0808">Transferase</keyword>
<dbReference type="AlphaFoldDB" id="A0A9W8LHK1"/>